<dbReference type="InterPro" id="IPR032799">
    <property type="entry name" value="TAXi_C"/>
</dbReference>
<dbReference type="AlphaFoldDB" id="A0AAD3TFX7"/>
<gene>
    <name evidence="6" type="ORF">Nepgr_031111</name>
</gene>
<keyword evidence="4" id="KW-0732">Signal</keyword>
<evidence type="ECO:0000256" key="3">
    <source>
        <dbReference type="ARBA" id="ARBA00022525"/>
    </source>
</evidence>
<dbReference type="InterPro" id="IPR033121">
    <property type="entry name" value="PEPTIDASE_A1"/>
</dbReference>
<dbReference type="PROSITE" id="PS51767">
    <property type="entry name" value="PEPTIDASE_A1"/>
    <property type="match status" value="1"/>
</dbReference>
<dbReference type="PANTHER" id="PTHR47965">
    <property type="entry name" value="ASPARTYL PROTEASE-RELATED"/>
    <property type="match status" value="1"/>
</dbReference>
<dbReference type="Pfam" id="PF14541">
    <property type="entry name" value="TAXi_C"/>
    <property type="match status" value="1"/>
</dbReference>
<evidence type="ECO:0000256" key="1">
    <source>
        <dbReference type="ARBA" id="ARBA00004239"/>
    </source>
</evidence>
<accession>A0AAD3TFX7</accession>
<evidence type="ECO:0000313" key="7">
    <source>
        <dbReference type="Proteomes" id="UP001279734"/>
    </source>
</evidence>
<feature type="domain" description="Peptidase A1" evidence="5">
    <location>
        <begin position="1"/>
        <end position="233"/>
    </location>
</feature>
<evidence type="ECO:0000256" key="2">
    <source>
        <dbReference type="ARBA" id="ARBA00007447"/>
    </source>
</evidence>
<comment type="subcellular location">
    <subcellularLocation>
        <location evidence="1">Secreted</location>
        <location evidence="1">Extracellular space</location>
    </subcellularLocation>
</comment>
<dbReference type="EMBL" id="BSYO01000036">
    <property type="protein sequence ID" value="GMH29268.1"/>
    <property type="molecule type" value="Genomic_DNA"/>
</dbReference>
<name>A0AAD3TFX7_NEPGR</name>
<keyword evidence="7" id="KW-1185">Reference proteome</keyword>
<keyword evidence="3" id="KW-0964">Secreted</keyword>
<dbReference type="InterPro" id="IPR021109">
    <property type="entry name" value="Peptidase_aspartic_dom_sf"/>
</dbReference>
<dbReference type="Proteomes" id="UP001279734">
    <property type="component" value="Unassembled WGS sequence"/>
</dbReference>
<comment type="similarity">
    <text evidence="2">Belongs to the peptidase A1 family.</text>
</comment>
<dbReference type="FunFam" id="2.40.70.10:FF:000041">
    <property type="entry name" value="Basic 7S globulin"/>
    <property type="match status" value="1"/>
</dbReference>
<dbReference type="PANTHER" id="PTHR47965:SF68">
    <property type="entry name" value="BASIC 7S GLOBULIN-LIKE"/>
    <property type="match status" value="1"/>
</dbReference>
<protein>
    <recommendedName>
        <fullName evidence="5">Peptidase A1 domain-containing protein</fullName>
    </recommendedName>
</protein>
<dbReference type="Gene3D" id="2.40.70.10">
    <property type="entry name" value="Acid Proteases"/>
    <property type="match status" value="1"/>
</dbReference>
<proteinExistence type="inferred from homology"/>
<dbReference type="InterPro" id="IPR001461">
    <property type="entry name" value="Aspartic_peptidase_A1"/>
</dbReference>
<dbReference type="GO" id="GO:0004190">
    <property type="term" value="F:aspartic-type endopeptidase activity"/>
    <property type="evidence" value="ECO:0007669"/>
    <property type="project" value="InterPro"/>
</dbReference>
<comment type="caution">
    <text evidence="6">The sequence shown here is derived from an EMBL/GenBank/DDBJ whole genome shotgun (WGS) entry which is preliminary data.</text>
</comment>
<sequence length="249" mass="26467">MVPHKFAVCISSSSSVSAGGIIFGGGAYSFPPSKLDLSKNLVFTPIVTNPNSTAPIYTVGEPSIEYFIKVRSIKVDGTPVRFNSSLLSFDNDGNGGTKISTLTAYTTLHSEIYSAIVGVFVGKAEAMKIRRVAAVAPFGACFSRRSIAYNGRTGTGVPIIDLVMENRSPLLHNKNARWRIYGANSMVEVSTNVSCLAFVDGGSDVRTAVVVGGLQMEDNLVEFDLVSSELGISSSLLRFGTSCSQFKGI</sequence>
<evidence type="ECO:0000256" key="4">
    <source>
        <dbReference type="ARBA" id="ARBA00022729"/>
    </source>
</evidence>
<organism evidence="6 7">
    <name type="scientific">Nepenthes gracilis</name>
    <name type="common">Slender pitcher plant</name>
    <dbReference type="NCBI Taxonomy" id="150966"/>
    <lineage>
        <taxon>Eukaryota</taxon>
        <taxon>Viridiplantae</taxon>
        <taxon>Streptophyta</taxon>
        <taxon>Embryophyta</taxon>
        <taxon>Tracheophyta</taxon>
        <taxon>Spermatophyta</taxon>
        <taxon>Magnoliopsida</taxon>
        <taxon>eudicotyledons</taxon>
        <taxon>Gunneridae</taxon>
        <taxon>Pentapetalae</taxon>
        <taxon>Caryophyllales</taxon>
        <taxon>Nepenthaceae</taxon>
        <taxon>Nepenthes</taxon>
    </lineage>
</organism>
<evidence type="ECO:0000313" key="6">
    <source>
        <dbReference type="EMBL" id="GMH29268.1"/>
    </source>
</evidence>
<dbReference type="SUPFAM" id="SSF50630">
    <property type="entry name" value="Acid proteases"/>
    <property type="match status" value="1"/>
</dbReference>
<reference evidence="6" key="1">
    <citation type="submission" date="2023-05" db="EMBL/GenBank/DDBJ databases">
        <title>Nepenthes gracilis genome sequencing.</title>
        <authorList>
            <person name="Fukushima K."/>
        </authorList>
    </citation>
    <scope>NUCLEOTIDE SEQUENCE</scope>
    <source>
        <strain evidence="6">SING2019-196</strain>
    </source>
</reference>
<dbReference type="GO" id="GO:0006508">
    <property type="term" value="P:proteolysis"/>
    <property type="evidence" value="ECO:0007669"/>
    <property type="project" value="InterPro"/>
</dbReference>
<evidence type="ECO:0000259" key="5">
    <source>
        <dbReference type="PROSITE" id="PS51767"/>
    </source>
</evidence>
<dbReference type="GO" id="GO:0005576">
    <property type="term" value="C:extracellular region"/>
    <property type="evidence" value="ECO:0007669"/>
    <property type="project" value="UniProtKB-SubCell"/>
</dbReference>